<dbReference type="RefSeq" id="WP_226937178.1">
    <property type="nucleotide sequence ID" value="NZ_JACDXX010000019.1"/>
</dbReference>
<organism evidence="2 3">
    <name type="scientific">Pseudogemmobacter faecipullorum</name>
    <dbReference type="NCBI Taxonomy" id="2755041"/>
    <lineage>
        <taxon>Bacteria</taxon>
        <taxon>Pseudomonadati</taxon>
        <taxon>Pseudomonadota</taxon>
        <taxon>Alphaproteobacteria</taxon>
        <taxon>Rhodobacterales</taxon>
        <taxon>Paracoccaceae</taxon>
        <taxon>Pseudogemmobacter</taxon>
    </lineage>
</organism>
<evidence type="ECO:0000313" key="2">
    <source>
        <dbReference type="EMBL" id="MCB5411727.1"/>
    </source>
</evidence>
<keyword evidence="3" id="KW-1185">Reference proteome</keyword>
<evidence type="ECO:0000256" key="1">
    <source>
        <dbReference type="SAM" id="Phobius"/>
    </source>
</evidence>
<accession>A0ABS8CQN8</accession>
<name>A0ABS8CQN8_9RHOB</name>
<feature type="transmembrane region" description="Helical" evidence="1">
    <location>
        <begin position="21"/>
        <end position="40"/>
    </location>
</feature>
<protein>
    <submittedName>
        <fullName evidence="2">Uncharacterized protein</fullName>
    </submittedName>
</protein>
<keyword evidence="1" id="KW-1133">Transmembrane helix</keyword>
<sequence>MDTAVLRNLVKRLCELPKGKRLALIGALGFATLAITSLTLEIVSEPADYRGQPISAYNVSVHRGMGGSGKVVFVPDNPLFGPAKVVTCPLTIQMKGVCIQVE</sequence>
<dbReference type="Proteomes" id="UP001198571">
    <property type="component" value="Unassembled WGS sequence"/>
</dbReference>
<comment type="caution">
    <text evidence="2">The sequence shown here is derived from an EMBL/GenBank/DDBJ whole genome shotgun (WGS) entry which is preliminary data.</text>
</comment>
<keyword evidence="1" id="KW-0812">Transmembrane</keyword>
<proteinExistence type="predicted"/>
<reference evidence="2 3" key="1">
    <citation type="submission" date="2020-07" db="EMBL/GenBank/DDBJ databases">
        <title>Pseudogemmobacter sp. nov., isolated from poultry manure in Taiwan.</title>
        <authorList>
            <person name="Lin S.-Y."/>
            <person name="Tang Y.-S."/>
            <person name="Young C.-C."/>
        </authorList>
    </citation>
    <scope>NUCLEOTIDE SEQUENCE [LARGE SCALE GENOMIC DNA]</scope>
    <source>
        <strain evidence="2 3">CC-YST710</strain>
    </source>
</reference>
<dbReference type="EMBL" id="JACDXX010000019">
    <property type="protein sequence ID" value="MCB5411727.1"/>
    <property type="molecule type" value="Genomic_DNA"/>
</dbReference>
<keyword evidence="1" id="KW-0472">Membrane</keyword>
<gene>
    <name evidence="2" type="ORF">H0485_17175</name>
</gene>
<evidence type="ECO:0000313" key="3">
    <source>
        <dbReference type="Proteomes" id="UP001198571"/>
    </source>
</evidence>